<dbReference type="GO" id="GO:0004519">
    <property type="term" value="F:endonuclease activity"/>
    <property type="evidence" value="ECO:0007669"/>
    <property type="project" value="UniProtKB-KW"/>
</dbReference>
<comment type="caution">
    <text evidence="1">The sequence shown here is derived from an EMBL/GenBank/DDBJ whole genome shotgun (WGS) entry which is preliminary data.</text>
</comment>
<keyword evidence="2" id="KW-1185">Reference proteome</keyword>
<organism evidence="1 2">
    <name type="scientific">Tunturiibacter gelidiferens</name>
    <dbReference type="NCBI Taxonomy" id="3069689"/>
    <lineage>
        <taxon>Bacteria</taxon>
        <taxon>Pseudomonadati</taxon>
        <taxon>Acidobacteriota</taxon>
        <taxon>Terriglobia</taxon>
        <taxon>Terriglobales</taxon>
        <taxon>Acidobacteriaceae</taxon>
        <taxon>Tunturiibacter</taxon>
    </lineage>
</organism>
<accession>A0A9X0QHK0</accession>
<evidence type="ECO:0000313" key="2">
    <source>
        <dbReference type="Proteomes" id="UP000535182"/>
    </source>
</evidence>
<evidence type="ECO:0000313" key="1">
    <source>
        <dbReference type="EMBL" id="MBB5330506.1"/>
    </source>
</evidence>
<reference evidence="1 2" key="1">
    <citation type="submission" date="2020-08" db="EMBL/GenBank/DDBJ databases">
        <title>Genomic Encyclopedia of Type Strains, Phase IV (KMG-V): Genome sequencing to study the core and pangenomes of soil and plant-associated prokaryotes.</title>
        <authorList>
            <person name="Whitman W."/>
        </authorList>
    </citation>
    <scope>NUCLEOTIDE SEQUENCE [LARGE SCALE GENOMIC DNA]</scope>
    <source>
        <strain evidence="1 2">X5P2</strain>
    </source>
</reference>
<sequence>MSEIVITCVGCGKTETVDDRPESIRNKKCKTCGGAMIVKRHPGNSSNA</sequence>
<keyword evidence="1" id="KW-0378">Hydrolase</keyword>
<dbReference type="EMBL" id="JACHEB010000010">
    <property type="protein sequence ID" value="MBB5330506.1"/>
    <property type="molecule type" value="Genomic_DNA"/>
</dbReference>
<name>A0A9X0QHK0_9BACT</name>
<dbReference type="Proteomes" id="UP000535182">
    <property type="component" value="Unassembled WGS sequence"/>
</dbReference>
<dbReference type="AlphaFoldDB" id="A0A9X0QHK0"/>
<protein>
    <submittedName>
        <fullName evidence="1">rRNA maturation endonuclease Nob1</fullName>
    </submittedName>
</protein>
<keyword evidence="1" id="KW-0540">Nuclease</keyword>
<keyword evidence="1" id="KW-0255">Endonuclease</keyword>
<proteinExistence type="predicted"/>
<gene>
    <name evidence="1" type="ORF">HDF14_004141</name>
</gene>